<organism evidence="1 2">
    <name type="scientific">Candidatus Nealsonbacteria bacterium CG23_combo_of_CG06-09_8_20_14_all_39_17</name>
    <dbReference type="NCBI Taxonomy" id="1974722"/>
    <lineage>
        <taxon>Bacteria</taxon>
        <taxon>Candidatus Nealsoniibacteriota</taxon>
    </lineage>
</organism>
<evidence type="ECO:0000313" key="2">
    <source>
        <dbReference type="Proteomes" id="UP000229976"/>
    </source>
</evidence>
<feature type="non-terminal residue" evidence="1">
    <location>
        <position position="1"/>
    </location>
</feature>
<dbReference type="EMBL" id="PCRO01000043">
    <property type="protein sequence ID" value="PIP22540.1"/>
    <property type="molecule type" value="Genomic_DNA"/>
</dbReference>
<evidence type="ECO:0000313" key="1">
    <source>
        <dbReference type="EMBL" id="PIP22540.1"/>
    </source>
</evidence>
<name>A0A2G9YTJ0_9BACT</name>
<sequence>PALRFLIKAINQLKIIMEKFSGEFSGEKFLKGKYNDIPVNKENPVSQEERIAEFLKVIEQTHGYHKDPRVFERLKKSYHREYVIKPEDVPESYFENQQRLARERGHGDIEITEELRKQAIEVIVRDQESTFDNWVDYLCSSDAPYPTWAKYWVFRSILNLSTFDKEKKAFAKRRKDTVAPFPDLDREALSCVMDIIVKKVGREEISGERENAELQKIIQGENFGKLYAYAIEKVTPAEQNELLTTEGQWVKYCQNPGEETLKRLVGSLQGHGTGWCTAGEETARAQLKGGEFYVYYSNDKDGKPTVPRVAIRMENGKIAEVRGIAPEQNLDPYINDVVKEKLEEFPDKKDYEKKISDMKRLTEVDRKTKEKEELTEEDLRFLYELDEKIKGFGYEKDPRIEEILADRDIKSDLAEVTGYSKEEISTTREEFLKGGSKFHYSDLDLSGLKSAEGLVLPETMNGNLYLSGLKSAEKEKIRKKYPQLKIV</sequence>
<reference evidence="1 2" key="1">
    <citation type="submission" date="2017-09" db="EMBL/GenBank/DDBJ databases">
        <title>Depth-based differentiation of microbial function through sediment-hosted aquifers and enrichment of novel symbionts in the deep terrestrial subsurface.</title>
        <authorList>
            <person name="Probst A.J."/>
            <person name="Ladd B."/>
            <person name="Jarett J.K."/>
            <person name="Geller-Mcgrath D.E."/>
            <person name="Sieber C.M."/>
            <person name="Emerson J.B."/>
            <person name="Anantharaman K."/>
            <person name="Thomas B.C."/>
            <person name="Malmstrom R."/>
            <person name="Stieglmeier M."/>
            <person name="Klingl A."/>
            <person name="Woyke T."/>
            <person name="Ryan C.M."/>
            <person name="Banfield J.F."/>
        </authorList>
    </citation>
    <scope>NUCLEOTIDE SEQUENCE [LARGE SCALE GENOMIC DNA]</scope>
    <source>
        <strain evidence="1">CG23_combo_of_CG06-09_8_20_14_all_39_17</strain>
    </source>
</reference>
<dbReference type="AlphaFoldDB" id="A0A2G9YTJ0"/>
<proteinExistence type="predicted"/>
<comment type="caution">
    <text evidence="1">The sequence shown here is derived from an EMBL/GenBank/DDBJ whole genome shotgun (WGS) entry which is preliminary data.</text>
</comment>
<dbReference type="Proteomes" id="UP000229976">
    <property type="component" value="Unassembled WGS sequence"/>
</dbReference>
<gene>
    <name evidence="1" type="ORF">COX37_03440</name>
</gene>
<protein>
    <submittedName>
        <fullName evidence="1">Uncharacterized protein</fullName>
    </submittedName>
</protein>
<accession>A0A2G9YTJ0</accession>